<organism evidence="1 2">
    <name type="scientific">Bacillus cereus</name>
    <dbReference type="NCBI Taxonomy" id="1396"/>
    <lineage>
        <taxon>Bacteria</taxon>
        <taxon>Bacillati</taxon>
        <taxon>Bacillota</taxon>
        <taxon>Bacilli</taxon>
        <taxon>Bacillales</taxon>
        <taxon>Bacillaceae</taxon>
        <taxon>Bacillus</taxon>
        <taxon>Bacillus cereus group</taxon>
    </lineage>
</organism>
<dbReference type="AlphaFoldDB" id="A0A161TP86"/>
<name>A0A161TP86_BACCE</name>
<dbReference type="EMBL" id="LJKE01000104">
    <property type="protein sequence ID" value="KZD55578.1"/>
    <property type="molecule type" value="Genomic_DNA"/>
</dbReference>
<comment type="caution">
    <text evidence="1">The sequence shown here is derived from an EMBL/GenBank/DDBJ whole genome shotgun (WGS) entry which is preliminary data.</text>
</comment>
<reference evidence="1 2" key="1">
    <citation type="submission" date="2015-09" db="EMBL/GenBank/DDBJ databases">
        <title>Bacillus cereus food isolates.</title>
        <authorList>
            <person name="Boekhorst J."/>
        </authorList>
    </citation>
    <scope>NUCLEOTIDE SEQUENCE [LARGE SCALE GENOMIC DNA]</scope>
    <source>
        <strain evidence="1 2">B4088</strain>
    </source>
</reference>
<evidence type="ECO:0000313" key="1">
    <source>
        <dbReference type="EMBL" id="KZD55578.1"/>
    </source>
</evidence>
<dbReference type="PATRIC" id="fig|1396.535.peg.5874"/>
<evidence type="ECO:0000313" key="2">
    <source>
        <dbReference type="Proteomes" id="UP000076482"/>
    </source>
</evidence>
<accession>A0A161TP86</accession>
<proteinExistence type="predicted"/>
<gene>
    <name evidence="1" type="ORF">B4088_5323</name>
</gene>
<protein>
    <submittedName>
        <fullName evidence="1">Uncharacterized protein</fullName>
    </submittedName>
</protein>
<dbReference type="RefSeq" id="WP_063262837.1">
    <property type="nucleotide sequence ID" value="NZ_LJKE01000104.1"/>
</dbReference>
<sequence>MTNQEILEAVRGLFGADIVKDAYAVDLKDYDPRCDIITADHINLGRMEIIVEFVNGRKGRIWSSESGGISSY</sequence>
<dbReference type="Proteomes" id="UP000076482">
    <property type="component" value="Unassembled WGS sequence"/>
</dbReference>